<keyword evidence="7" id="KW-0732">Signal</keyword>
<evidence type="ECO:0000313" key="15">
    <source>
        <dbReference type="EMBL" id="MFK2932324.1"/>
    </source>
</evidence>
<sequence length="1258" mass="120606">MNRIYRLVWCRARGALVAVSELAHSPRVEVGHGQAGRLPLLLSAIALGIAGILHGPAAHAQSVSDAKLADLQSLVDKYSPAPAAGGLSAAARVQLPPVVSQAQADASVLPAAALHADAAASTPVATVRAKLRADRRGATIHAGLDTRGLASGLSTVTQAASPLPVAGKALSAVDGLAGAIVAAVPPAHVGVGATVGAPTVVEPLAADRRRVLVSGQVHASGTAAEGHVSGVVTGGAGGVVGGVADVVTDTASKLPVAGPVVAQLGQALGTATSAGGHPVGVVGGAVDAVTDTASKLPVAGPVVAQVGQALGTVTSGGGHPSGVVGGVVDAVTDTASKLPAVGPVVGQLSGDLASVTSGHGDPGTVLGTVVGGGVNTAAGLPVVGSTVASTGQALKTATSGGSLGGGLEGQLGVVAGDTLNTLAHTPGAGPVVAKVGQTLGETTAPIGNGTAVAPGLTAAVGKVVDGVTGTASELPVLGSTAGKLGDALKPVTSGDGNAAGALGTVIGDVTDPLAKLPVAGPLAGQIGGTLASVASGNGSATGLVGQAVEDVTDTASQLPVAGPVVGQLGQTLGAAMNTAGAGNAGLFGPVNNLLSLASPGTASITPAAVPVVPPPSATPSGLIIGNGGVVGTSTQLLGSSESSLFTNSNPNGYITNGSLQVSNANFSQGYSTLNLLGLPVLNSTPVGTVLTTTGGTTLGATGANSHLTLIGGVTSGNYISDINNGADGGTLGLVLPTGAPAWASTCLNVLGVLRESCWAVNAAQDYQVLMGDGASANGSEEVVIGTNASHTLPTVNANTAFPGNGANDPNNPSGVPTADYATRLGHSVVIGDSASGTANAQTILGAGATSSVANSVALGFDSIASRGALANYSAFGLTALQNSAGEVSIGSPGQERQITNLAAGSSATDAVNLAQLQAVANIVQGTDKLAVKYNADGAGNATDTIGLVGAGSGAVLITNLASGAVSATSTDAVNGSQLWGWTQDTANQYSNYSLYNDIQNIKPGGSGSGSVKYFNVNSTLGDSTASGSNSIAIGPQATSSGAGSVAMGNGANASANNSVAIGAGSVANRANTVSVGSAGNERQITNVAAGTAATDAVNVGQLDSAVQSSTAGTVRYDTNSNGSVDYGNITLGNGNAGTVIHNVGAGTAQMDAVNVGQLQSGMQQAVNWANAYTDHQVQELGNRANAGVAAALAAAGLPQAYEPGKSMAAMAGGSFRGESSIAIGISTISEGGRWVYKLTGSADSRGDAGVSIGAGIQW</sequence>
<keyword evidence="10" id="KW-0998">Cell outer membrane</keyword>
<keyword evidence="9" id="KW-0472">Membrane</keyword>
<evidence type="ECO:0000256" key="5">
    <source>
        <dbReference type="ARBA" id="ARBA00022452"/>
    </source>
</evidence>
<evidence type="ECO:0000256" key="6">
    <source>
        <dbReference type="ARBA" id="ARBA00022692"/>
    </source>
</evidence>
<feature type="domain" description="Trimeric autotransporter adhesin YadA-like stalk" evidence="13">
    <location>
        <begin position="957"/>
        <end position="992"/>
    </location>
</feature>
<evidence type="ECO:0000256" key="2">
    <source>
        <dbReference type="ARBA" id="ARBA00004442"/>
    </source>
</evidence>
<dbReference type="InterPro" id="IPR011049">
    <property type="entry name" value="Serralysin-like_metalloprot_C"/>
</dbReference>
<dbReference type="Pfam" id="PF05658">
    <property type="entry name" value="YadA_head"/>
    <property type="match status" value="2"/>
</dbReference>
<feature type="domain" description="Trimeric autotransporter adhesin YadA-like head" evidence="12">
    <location>
        <begin position="1053"/>
        <end position="1077"/>
    </location>
</feature>
<dbReference type="Gene3D" id="2.150.10.10">
    <property type="entry name" value="Serralysin-like metalloprotease, C-terminal"/>
    <property type="match status" value="1"/>
</dbReference>
<comment type="caution">
    <text evidence="15">The sequence shown here is derived from an EMBL/GenBank/DDBJ whole genome shotgun (WGS) entry which is preliminary data.</text>
</comment>
<dbReference type="Pfam" id="PF05662">
    <property type="entry name" value="YadA_stalk"/>
    <property type="match status" value="4"/>
</dbReference>
<evidence type="ECO:0000256" key="10">
    <source>
        <dbReference type="ARBA" id="ARBA00023237"/>
    </source>
</evidence>
<keyword evidence="5" id="KW-1134">Transmembrane beta strand</keyword>
<dbReference type="Gene3D" id="3.30.1300.30">
    <property type="entry name" value="GSPII I/J protein-like"/>
    <property type="match status" value="1"/>
</dbReference>
<dbReference type="EMBL" id="JADIKL010000011">
    <property type="protein sequence ID" value="MFK2932324.1"/>
    <property type="molecule type" value="Genomic_DNA"/>
</dbReference>
<dbReference type="InterPro" id="IPR045584">
    <property type="entry name" value="Pilin-like"/>
</dbReference>
<evidence type="ECO:0000259" key="14">
    <source>
        <dbReference type="Pfam" id="PF13018"/>
    </source>
</evidence>
<accession>A0ABW8KNV1</accession>
<dbReference type="RefSeq" id="WP_404541793.1">
    <property type="nucleotide sequence ID" value="NZ_JADIKL010000011.1"/>
</dbReference>
<comment type="similarity">
    <text evidence="3">Belongs to the autotransporter-2 (AT-2) (TC 1.B.40) family.</text>
</comment>
<evidence type="ECO:0000256" key="7">
    <source>
        <dbReference type="ARBA" id="ARBA00022729"/>
    </source>
</evidence>
<dbReference type="InterPro" id="IPR008635">
    <property type="entry name" value="Coiled_stalk_dom"/>
</dbReference>
<protein>
    <submittedName>
        <fullName evidence="15">YadA-like family protein</fullName>
    </submittedName>
</protein>
<keyword evidence="4" id="KW-0813">Transport</keyword>
<keyword evidence="8" id="KW-0653">Protein transport</keyword>
<feature type="domain" description="Trimeric autotransporter adhesin YadA-like C-terminal membrane anchor" evidence="11">
    <location>
        <begin position="1198"/>
        <end position="1258"/>
    </location>
</feature>
<evidence type="ECO:0000256" key="1">
    <source>
        <dbReference type="ARBA" id="ARBA00004241"/>
    </source>
</evidence>
<dbReference type="InterPro" id="IPR005594">
    <property type="entry name" value="YadA_C"/>
</dbReference>
<comment type="subcellular location">
    <subcellularLocation>
        <location evidence="2">Cell outer membrane</location>
    </subcellularLocation>
    <subcellularLocation>
        <location evidence="1">Cell surface</location>
    </subcellularLocation>
</comment>
<feature type="domain" description="Trimeric autotransporter adhesin YadA-like stalk" evidence="13">
    <location>
        <begin position="897"/>
        <end position="932"/>
    </location>
</feature>
<proteinExistence type="inferred from homology"/>
<evidence type="ECO:0000259" key="13">
    <source>
        <dbReference type="Pfam" id="PF05662"/>
    </source>
</evidence>
<dbReference type="Gene3D" id="2.60.40.4050">
    <property type="match status" value="1"/>
</dbReference>
<dbReference type="Proteomes" id="UP001620397">
    <property type="component" value="Unassembled WGS sequence"/>
</dbReference>
<evidence type="ECO:0000256" key="8">
    <source>
        <dbReference type="ARBA" id="ARBA00022927"/>
    </source>
</evidence>
<dbReference type="Pfam" id="PF03895">
    <property type="entry name" value="YadA_anchor"/>
    <property type="match status" value="1"/>
</dbReference>
<organism evidence="15 16">
    <name type="scientific">Dyella agri</name>
    <dbReference type="NCBI Taxonomy" id="1926869"/>
    <lineage>
        <taxon>Bacteria</taxon>
        <taxon>Pseudomonadati</taxon>
        <taxon>Pseudomonadota</taxon>
        <taxon>Gammaproteobacteria</taxon>
        <taxon>Lysobacterales</taxon>
        <taxon>Rhodanobacteraceae</taxon>
        <taxon>Dyella</taxon>
    </lineage>
</organism>
<feature type="domain" description="Trimeric autotransporter adhesin YadA-like stalk" evidence="13">
    <location>
        <begin position="1083"/>
        <end position="1123"/>
    </location>
</feature>
<dbReference type="InterPro" id="IPR024973">
    <property type="entry name" value="ESPR"/>
</dbReference>
<evidence type="ECO:0000256" key="9">
    <source>
        <dbReference type="ARBA" id="ARBA00023136"/>
    </source>
</evidence>
<evidence type="ECO:0000259" key="12">
    <source>
        <dbReference type="Pfam" id="PF05658"/>
    </source>
</evidence>
<feature type="domain" description="Trimeric autotransporter adhesin YadA-like stalk" evidence="13">
    <location>
        <begin position="1140"/>
        <end position="1174"/>
    </location>
</feature>
<feature type="domain" description="ESPR" evidence="14">
    <location>
        <begin position="1"/>
        <end position="46"/>
    </location>
</feature>
<dbReference type="SUPFAM" id="SSF54523">
    <property type="entry name" value="Pili subunits"/>
    <property type="match status" value="1"/>
</dbReference>
<dbReference type="InterPro" id="IPR008640">
    <property type="entry name" value="Adhesin_Head_dom"/>
</dbReference>
<evidence type="ECO:0000259" key="11">
    <source>
        <dbReference type="Pfam" id="PF03895"/>
    </source>
</evidence>
<feature type="domain" description="Trimeric autotransporter adhesin YadA-like head" evidence="12">
    <location>
        <begin position="1025"/>
        <end position="1051"/>
    </location>
</feature>
<dbReference type="Gene3D" id="1.20.5.170">
    <property type="match status" value="1"/>
</dbReference>
<dbReference type="Pfam" id="PF13018">
    <property type="entry name" value="ESPR"/>
    <property type="match status" value="1"/>
</dbReference>
<name>A0ABW8KNV1_9GAMM</name>
<reference evidence="15 16" key="1">
    <citation type="submission" date="2020-10" db="EMBL/GenBank/DDBJ databases">
        <title>Phylogeny of dyella-like bacteria.</title>
        <authorList>
            <person name="Fu J."/>
        </authorList>
    </citation>
    <scope>NUCLEOTIDE SEQUENCE [LARGE SCALE GENOMIC DNA]</scope>
    <source>
        <strain evidence="15 16">DKC-1</strain>
    </source>
</reference>
<evidence type="ECO:0000256" key="4">
    <source>
        <dbReference type="ARBA" id="ARBA00022448"/>
    </source>
</evidence>
<evidence type="ECO:0000313" key="16">
    <source>
        <dbReference type="Proteomes" id="UP001620397"/>
    </source>
</evidence>
<dbReference type="Gene3D" id="6.10.250.2040">
    <property type="match status" value="2"/>
</dbReference>
<keyword evidence="6" id="KW-0812">Transmembrane</keyword>
<evidence type="ECO:0000256" key="3">
    <source>
        <dbReference type="ARBA" id="ARBA00005848"/>
    </source>
</evidence>
<keyword evidence="16" id="KW-1185">Reference proteome</keyword>
<gene>
    <name evidence="15" type="ORF">ISP14_16190</name>
</gene>
<dbReference type="SUPFAM" id="SSF101967">
    <property type="entry name" value="Adhesin YadA, collagen-binding domain"/>
    <property type="match status" value="3"/>
</dbReference>